<accession>A0A0E9NJ24</accession>
<feature type="compositionally biased region" description="Basic and acidic residues" evidence="1">
    <location>
        <begin position="43"/>
        <end position="62"/>
    </location>
</feature>
<dbReference type="AlphaFoldDB" id="A0A0E9NJ24"/>
<dbReference type="PANTHER" id="PTHR22959:SF0">
    <property type="entry name" value="PARTNER OF Y14 AND MAGO"/>
    <property type="match status" value="1"/>
</dbReference>
<protein>
    <recommendedName>
        <fullName evidence="2">WIBG Mago-binding domain-containing protein</fullName>
    </recommendedName>
</protein>
<evidence type="ECO:0000313" key="3">
    <source>
        <dbReference type="EMBL" id="GAO49696.1"/>
    </source>
</evidence>
<feature type="compositionally biased region" description="Basic residues" evidence="1">
    <location>
        <begin position="73"/>
        <end position="82"/>
    </location>
</feature>
<name>A0A0E9NJ24_SAICN</name>
<dbReference type="SMART" id="SM01273">
    <property type="entry name" value="Mago-bind"/>
    <property type="match status" value="1"/>
</dbReference>
<sequence length="149" mass="16551">MFHHSTSHHASGIVNGAVPESVRPDGSVRKEIRIRPGYTPPEDVTRYRNARAEAFKGVDQRAKPTAADEEGRKKKKRSRGKGKKADADEPPAATAEEHPEKRARALRKKVRQATDLKAKKEAGILLLPEQEDKLSQLGRLEEELSSLSL</sequence>
<keyword evidence="4" id="KW-1185">Reference proteome</keyword>
<dbReference type="InterPro" id="IPR036348">
    <property type="entry name" value="WIBG_N_sf"/>
</dbReference>
<dbReference type="GO" id="GO:0035145">
    <property type="term" value="C:exon-exon junction complex"/>
    <property type="evidence" value="ECO:0007669"/>
    <property type="project" value="TreeGrafter"/>
</dbReference>
<dbReference type="OrthoDB" id="21625at2759"/>
<reference evidence="3 4" key="1">
    <citation type="journal article" date="2011" name="J. Gen. Appl. Microbiol.">
        <title>Draft genome sequencing of the enigmatic yeast Saitoella complicata.</title>
        <authorList>
            <person name="Nishida H."/>
            <person name="Hamamoto M."/>
            <person name="Sugiyama J."/>
        </authorList>
    </citation>
    <scope>NUCLEOTIDE SEQUENCE [LARGE SCALE GENOMIC DNA]</scope>
    <source>
        <strain evidence="3 4">NRRL Y-17804</strain>
    </source>
</reference>
<evidence type="ECO:0000313" key="4">
    <source>
        <dbReference type="Proteomes" id="UP000033140"/>
    </source>
</evidence>
<dbReference type="GO" id="GO:0005737">
    <property type="term" value="C:cytoplasm"/>
    <property type="evidence" value="ECO:0007669"/>
    <property type="project" value="TreeGrafter"/>
</dbReference>
<feature type="compositionally biased region" description="Basic and acidic residues" evidence="1">
    <location>
        <begin position="22"/>
        <end position="34"/>
    </location>
</feature>
<gene>
    <name evidence="3" type="ORF">G7K_3842-t1</name>
</gene>
<dbReference type="SUPFAM" id="SSF101931">
    <property type="entry name" value="Pym (Within the bgcn gene intron protein, WIBG), N-terminal domain"/>
    <property type="match status" value="1"/>
</dbReference>
<feature type="region of interest" description="Disordered" evidence="1">
    <location>
        <begin position="1"/>
        <end position="122"/>
    </location>
</feature>
<evidence type="ECO:0000259" key="2">
    <source>
        <dbReference type="SMART" id="SM01273"/>
    </source>
</evidence>
<dbReference type="OMA" id="IPGCADS"/>
<feature type="compositionally biased region" description="Basic and acidic residues" evidence="1">
    <location>
        <begin position="112"/>
        <end position="122"/>
    </location>
</feature>
<dbReference type="EMBL" id="BACD03000025">
    <property type="protein sequence ID" value="GAO49696.1"/>
    <property type="molecule type" value="Genomic_DNA"/>
</dbReference>
<proteinExistence type="predicted"/>
<reference evidence="3 4" key="2">
    <citation type="journal article" date="2014" name="J. Gen. Appl. Microbiol.">
        <title>The early diverging ascomycetous budding yeast Saitoella complicata has three histone deacetylases belonging to the Clr6, Hos2, and Rpd3 lineages.</title>
        <authorList>
            <person name="Nishida H."/>
            <person name="Matsumoto T."/>
            <person name="Kondo S."/>
            <person name="Hamamoto M."/>
            <person name="Yoshikawa H."/>
        </authorList>
    </citation>
    <scope>NUCLEOTIDE SEQUENCE [LARGE SCALE GENOMIC DNA]</scope>
    <source>
        <strain evidence="3 4">NRRL Y-17804</strain>
    </source>
</reference>
<comment type="caution">
    <text evidence="3">The sequence shown here is derived from an EMBL/GenBank/DDBJ whole genome shotgun (WGS) entry which is preliminary data.</text>
</comment>
<dbReference type="GO" id="GO:1903259">
    <property type="term" value="P:exon-exon junction complex disassembly"/>
    <property type="evidence" value="ECO:0007669"/>
    <property type="project" value="InterPro"/>
</dbReference>
<reference evidence="3 4" key="3">
    <citation type="journal article" date="2015" name="Genome Announc.">
        <title>Draft Genome Sequence of the Archiascomycetous Yeast Saitoella complicata.</title>
        <authorList>
            <person name="Yamauchi K."/>
            <person name="Kondo S."/>
            <person name="Hamamoto M."/>
            <person name="Takahashi Y."/>
            <person name="Ogura Y."/>
            <person name="Hayashi T."/>
            <person name="Nishida H."/>
        </authorList>
    </citation>
    <scope>NUCLEOTIDE SEQUENCE [LARGE SCALE GENOMIC DNA]</scope>
    <source>
        <strain evidence="3 4">NRRL Y-17804</strain>
    </source>
</reference>
<feature type="domain" description="WIBG Mago-binding" evidence="2">
    <location>
        <begin position="14"/>
        <end position="40"/>
    </location>
</feature>
<dbReference type="Proteomes" id="UP000033140">
    <property type="component" value="Unassembled WGS sequence"/>
</dbReference>
<dbReference type="STRING" id="698492.A0A0E9NJ24"/>
<dbReference type="InterPro" id="IPR039333">
    <property type="entry name" value="PYM1"/>
</dbReference>
<dbReference type="GO" id="GO:0003723">
    <property type="term" value="F:RNA binding"/>
    <property type="evidence" value="ECO:0007669"/>
    <property type="project" value="TreeGrafter"/>
</dbReference>
<organism evidence="3 4">
    <name type="scientific">Saitoella complicata (strain BCRC 22490 / CBS 7301 / JCM 7358 / NBRC 10748 / NRRL Y-17804)</name>
    <dbReference type="NCBI Taxonomy" id="698492"/>
    <lineage>
        <taxon>Eukaryota</taxon>
        <taxon>Fungi</taxon>
        <taxon>Dikarya</taxon>
        <taxon>Ascomycota</taxon>
        <taxon>Taphrinomycotina</taxon>
        <taxon>Taphrinomycotina incertae sedis</taxon>
        <taxon>Saitoella</taxon>
    </lineage>
</organism>
<dbReference type="InterPro" id="IPR015362">
    <property type="entry name" value="WIBG_mago-bd"/>
</dbReference>
<dbReference type="RefSeq" id="XP_019021117.1">
    <property type="nucleotide sequence ID" value="XM_019165210.1"/>
</dbReference>
<dbReference type="Pfam" id="PF09282">
    <property type="entry name" value="Mago-bind"/>
    <property type="match status" value="1"/>
</dbReference>
<evidence type="ECO:0000256" key="1">
    <source>
        <dbReference type="SAM" id="MobiDB-lite"/>
    </source>
</evidence>
<dbReference type="PANTHER" id="PTHR22959">
    <property type="entry name" value="PYM PROTEIN"/>
    <property type="match status" value="1"/>
</dbReference>